<name>A0A934STR0_9MICO</name>
<evidence type="ECO:0000313" key="4">
    <source>
        <dbReference type="Proteomes" id="UP000636458"/>
    </source>
</evidence>
<proteinExistence type="predicted"/>
<accession>A0A934STR0</accession>
<evidence type="ECO:0000313" key="3">
    <source>
        <dbReference type="EMBL" id="MBK4347939.1"/>
    </source>
</evidence>
<dbReference type="Proteomes" id="UP000636458">
    <property type="component" value="Unassembled WGS sequence"/>
</dbReference>
<evidence type="ECO:0000256" key="1">
    <source>
        <dbReference type="SAM" id="MobiDB-lite"/>
    </source>
</evidence>
<protein>
    <submittedName>
        <fullName evidence="3">Uncharacterized protein</fullName>
    </submittedName>
</protein>
<dbReference type="AlphaFoldDB" id="A0A934STR0"/>
<dbReference type="EMBL" id="JAEPES010000003">
    <property type="protein sequence ID" value="MBK4347939.1"/>
    <property type="molecule type" value="Genomic_DNA"/>
</dbReference>
<dbReference type="RefSeq" id="WP_200555220.1">
    <property type="nucleotide sequence ID" value="NZ_JAEPES010000001.1"/>
</dbReference>
<gene>
    <name evidence="2" type="ORF">IV501_04770</name>
    <name evidence="3" type="ORF">IV501_09855</name>
</gene>
<organism evidence="3 4">
    <name type="scientific">Lacisediminihabitans changchengi</name>
    <dbReference type="NCBI Taxonomy" id="2787634"/>
    <lineage>
        <taxon>Bacteria</taxon>
        <taxon>Bacillati</taxon>
        <taxon>Actinomycetota</taxon>
        <taxon>Actinomycetes</taxon>
        <taxon>Micrococcales</taxon>
        <taxon>Microbacteriaceae</taxon>
        <taxon>Lacisediminihabitans</taxon>
    </lineage>
</organism>
<keyword evidence="4" id="KW-1185">Reference proteome</keyword>
<comment type="caution">
    <text evidence="3">The sequence shown here is derived from an EMBL/GenBank/DDBJ whole genome shotgun (WGS) entry which is preliminary data.</text>
</comment>
<feature type="region of interest" description="Disordered" evidence="1">
    <location>
        <begin position="1"/>
        <end position="56"/>
    </location>
</feature>
<feature type="compositionally biased region" description="Basic and acidic residues" evidence="1">
    <location>
        <begin position="10"/>
        <end position="24"/>
    </location>
</feature>
<evidence type="ECO:0000313" key="2">
    <source>
        <dbReference type="EMBL" id="MBK4346938.1"/>
    </source>
</evidence>
<reference evidence="3" key="1">
    <citation type="submission" date="2021-01" db="EMBL/GenBank/DDBJ databases">
        <title>Lacisediminihabitans sp. nov. strain G11-30, isolated from Antarctic Soil.</title>
        <authorList>
            <person name="Li J."/>
        </authorList>
    </citation>
    <scope>NUCLEOTIDE SEQUENCE</scope>
    <source>
        <strain evidence="3">G11-30</strain>
    </source>
</reference>
<sequence>MSGSSNGRDPIARDIESRNPHTDDEVAGEQVLADDPAAPAPAVAPEPDELGPSTGD</sequence>
<dbReference type="EMBL" id="JAEPES010000001">
    <property type="protein sequence ID" value="MBK4346938.1"/>
    <property type="molecule type" value="Genomic_DNA"/>
</dbReference>